<feature type="domain" description="Rod shape-determining protein MreC beta-barrel core" evidence="8">
    <location>
        <begin position="130"/>
        <end position="276"/>
    </location>
</feature>
<dbReference type="InterPro" id="IPR007221">
    <property type="entry name" value="MreC"/>
</dbReference>
<dbReference type="EMBL" id="JAQFWQ010000016">
    <property type="protein sequence ID" value="MDA2810587.1"/>
    <property type="molecule type" value="Genomic_DNA"/>
</dbReference>
<keyword evidence="10" id="KW-1185">Reference proteome</keyword>
<dbReference type="InterPro" id="IPR042175">
    <property type="entry name" value="Cell/Rod_MreC_2"/>
</dbReference>
<dbReference type="PANTHER" id="PTHR34138">
    <property type="entry name" value="CELL SHAPE-DETERMINING PROTEIN MREC"/>
    <property type="match status" value="1"/>
</dbReference>
<dbReference type="RefSeq" id="WP_270684796.1">
    <property type="nucleotide sequence ID" value="NZ_JAQFWQ010000016.1"/>
</dbReference>
<evidence type="ECO:0000256" key="3">
    <source>
        <dbReference type="ARBA" id="ARBA00022960"/>
    </source>
</evidence>
<dbReference type="Pfam" id="PF04085">
    <property type="entry name" value="MreC"/>
    <property type="match status" value="1"/>
</dbReference>
<evidence type="ECO:0000259" key="8">
    <source>
        <dbReference type="Pfam" id="PF04085"/>
    </source>
</evidence>
<accession>A0ABT4U0W2</accession>
<dbReference type="PANTHER" id="PTHR34138:SF1">
    <property type="entry name" value="CELL SHAPE-DETERMINING PROTEIN MREC"/>
    <property type="match status" value="1"/>
</dbReference>
<feature type="region of interest" description="Disordered" evidence="7">
    <location>
        <begin position="276"/>
        <end position="319"/>
    </location>
</feature>
<feature type="compositionally biased region" description="Basic and acidic residues" evidence="7">
    <location>
        <begin position="285"/>
        <end position="319"/>
    </location>
</feature>
<proteinExistence type="inferred from homology"/>
<dbReference type="Gene3D" id="2.40.10.340">
    <property type="entry name" value="Rod shape-determining protein MreC, domain 1"/>
    <property type="match status" value="1"/>
</dbReference>
<organism evidence="9 10">
    <name type="scientific">Nocardiopsis endophytica</name>
    <dbReference type="NCBI Taxonomy" id="3018445"/>
    <lineage>
        <taxon>Bacteria</taxon>
        <taxon>Bacillati</taxon>
        <taxon>Actinomycetota</taxon>
        <taxon>Actinomycetes</taxon>
        <taxon>Streptosporangiales</taxon>
        <taxon>Nocardiopsidaceae</taxon>
        <taxon>Nocardiopsis</taxon>
    </lineage>
</organism>
<evidence type="ECO:0000256" key="5">
    <source>
        <dbReference type="PIRNR" id="PIRNR038471"/>
    </source>
</evidence>
<sequence>MRRDGPRPRLVLVLLVAASIALMVLDGRPGTDPVTGTARAAAGAAFGPVAGAVSAAAGPLADGYRTLAAAPGARARIEELEERNRALSAELAAAEQDGVRSGRLDDLLHLSGLGGYEIVPAQAVTRMGSGGYAETVTLDAGTRDGVARDMTVVDGSGLVGRVIRASRSTSTVLLFTDGASSVGARMEGSRDIGAVHGRSRALDGRAPAVLELMQADAQVEEGDRVVTMGSHNDAPFVPGVPLGTVTRVRETPGALTRTAEIRPAADLGSLDVVGVVVGGPEEDPRDSVLPEKPDGDAARPPGDSERRTDRHSDRQEGDR</sequence>
<comment type="caution">
    <text evidence="9">The sequence shown here is derived from an EMBL/GenBank/DDBJ whole genome shotgun (WGS) entry which is preliminary data.</text>
</comment>
<gene>
    <name evidence="9" type="ORF">O4J56_08065</name>
</gene>
<evidence type="ECO:0000313" key="9">
    <source>
        <dbReference type="EMBL" id="MDA2810587.1"/>
    </source>
</evidence>
<dbReference type="PIRSF" id="PIRSF038471">
    <property type="entry name" value="MreC"/>
    <property type="match status" value="1"/>
</dbReference>
<keyword evidence="6" id="KW-0175">Coiled coil</keyword>
<evidence type="ECO:0000256" key="6">
    <source>
        <dbReference type="SAM" id="Coils"/>
    </source>
</evidence>
<keyword evidence="3 5" id="KW-0133">Cell shape</keyword>
<dbReference type="Gene3D" id="2.40.10.350">
    <property type="entry name" value="Rod shape-determining protein MreC, domain 2"/>
    <property type="match status" value="1"/>
</dbReference>
<feature type="coiled-coil region" evidence="6">
    <location>
        <begin position="70"/>
        <end position="97"/>
    </location>
</feature>
<dbReference type="InterPro" id="IPR055342">
    <property type="entry name" value="MreC_beta-barrel_core"/>
</dbReference>
<reference evidence="9 10" key="1">
    <citation type="submission" date="2023-01" db="EMBL/GenBank/DDBJ databases">
        <title>Draft genome sequence of Nocardiopsis sp. RSe5-2 isolated from halophytes.</title>
        <authorList>
            <person name="Duangmal K."/>
            <person name="Chantavorakit T."/>
        </authorList>
    </citation>
    <scope>NUCLEOTIDE SEQUENCE [LARGE SCALE GENOMIC DNA]</scope>
    <source>
        <strain evidence="9 10">RSe5-2</strain>
    </source>
</reference>
<evidence type="ECO:0000256" key="2">
    <source>
        <dbReference type="ARBA" id="ARBA00013855"/>
    </source>
</evidence>
<comment type="similarity">
    <text evidence="1 5">Belongs to the MreC family.</text>
</comment>
<evidence type="ECO:0000256" key="1">
    <source>
        <dbReference type="ARBA" id="ARBA00009369"/>
    </source>
</evidence>
<evidence type="ECO:0000256" key="7">
    <source>
        <dbReference type="SAM" id="MobiDB-lite"/>
    </source>
</evidence>
<protein>
    <recommendedName>
        <fullName evidence="2 5">Cell shape-determining protein MreC</fullName>
    </recommendedName>
    <alternativeName>
        <fullName evidence="4 5">Cell shape protein MreC</fullName>
    </alternativeName>
</protein>
<dbReference type="Proteomes" id="UP001527866">
    <property type="component" value="Unassembled WGS sequence"/>
</dbReference>
<comment type="function">
    <text evidence="5">Involved in formation and maintenance of cell shape.</text>
</comment>
<dbReference type="InterPro" id="IPR042177">
    <property type="entry name" value="Cell/Rod_1"/>
</dbReference>
<evidence type="ECO:0000313" key="10">
    <source>
        <dbReference type="Proteomes" id="UP001527866"/>
    </source>
</evidence>
<evidence type="ECO:0000256" key="4">
    <source>
        <dbReference type="ARBA" id="ARBA00032089"/>
    </source>
</evidence>
<name>A0ABT4U0W2_9ACTN</name>